<dbReference type="PANTHER" id="PTHR34512:SF30">
    <property type="entry name" value="OUTER MEMBRANE PROTEIN ASSEMBLY FACTOR BAMB"/>
    <property type="match status" value="1"/>
</dbReference>
<dbReference type="AlphaFoldDB" id="A0A382ZTG7"/>
<evidence type="ECO:0000259" key="1">
    <source>
        <dbReference type="Pfam" id="PF13360"/>
    </source>
</evidence>
<dbReference type="Pfam" id="PF13360">
    <property type="entry name" value="PQQ_2"/>
    <property type="match status" value="1"/>
</dbReference>
<feature type="domain" description="Pyrrolo-quinoline quinone repeat" evidence="1">
    <location>
        <begin position="49"/>
        <end position="195"/>
    </location>
</feature>
<evidence type="ECO:0000313" key="2">
    <source>
        <dbReference type="EMBL" id="SVD98580.1"/>
    </source>
</evidence>
<organism evidence="2">
    <name type="scientific">marine metagenome</name>
    <dbReference type="NCBI Taxonomy" id="408172"/>
    <lineage>
        <taxon>unclassified sequences</taxon>
        <taxon>metagenomes</taxon>
        <taxon>ecological metagenomes</taxon>
    </lineage>
</organism>
<dbReference type="PANTHER" id="PTHR34512">
    <property type="entry name" value="CELL SURFACE PROTEIN"/>
    <property type="match status" value="1"/>
</dbReference>
<sequence>MRFLTQFIPVFALTATIASADNWPAWRGPNQSGSTISGKYPADLTNPANLAWKLPLADKGCSTPIVWENQIFITGPKKGQDTVTSISWDGKILWEKSIGKERRGKHRNGSGSNPSCITDGEAVFAYFKSGNLAALSMDGKLLWKENLMSYGRDSLFWDFGTSPVLTKKHIVMALMRNGNSWLVAFEKGTGKVAWKVE</sequence>
<name>A0A382ZTG7_9ZZZZ</name>
<accession>A0A382ZTG7</accession>
<dbReference type="Gene3D" id="2.130.10.10">
    <property type="entry name" value="YVTN repeat-like/Quinoprotein amine dehydrogenase"/>
    <property type="match status" value="1"/>
</dbReference>
<gene>
    <name evidence="2" type="ORF">METZ01_LOCUS451434</name>
</gene>
<dbReference type="InterPro" id="IPR011047">
    <property type="entry name" value="Quinoprotein_ADH-like_sf"/>
</dbReference>
<dbReference type="InterPro" id="IPR015943">
    <property type="entry name" value="WD40/YVTN_repeat-like_dom_sf"/>
</dbReference>
<dbReference type="EMBL" id="UINC01186383">
    <property type="protein sequence ID" value="SVD98580.1"/>
    <property type="molecule type" value="Genomic_DNA"/>
</dbReference>
<dbReference type="SUPFAM" id="SSF50998">
    <property type="entry name" value="Quinoprotein alcohol dehydrogenase-like"/>
    <property type="match status" value="1"/>
</dbReference>
<protein>
    <recommendedName>
        <fullName evidence="1">Pyrrolo-quinoline quinone repeat domain-containing protein</fullName>
    </recommendedName>
</protein>
<dbReference type="InterPro" id="IPR002372">
    <property type="entry name" value="PQQ_rpt_dom"/>
</dbReference>
<proteinExistence type="predicted"/>
<reference evidence="2" key="1">
    <citation type="submission" date="2018-05" db="EMBL/GenBank/DDBJ databases">
        <authorList>
            <person name="Lanie J.A."/>
            <person name="Ng W.-L."/>
            <person name="Kazmierczak K.M."/>
            <person name="Andrzejewski T.M."/>
            <person name="Davidsen T.M."/>
            <person name="Wayne K.J."/>
            <person name="Tettelin H."/>
            <person name="Glass J.I."/>
            <person name="Rusch D."/>
            <person name="Podicherti R."/>
            <person name="Tsui H.-C.T."/>
            <person name="Winkler M.E."/>
        </authorList>
    </citation>
    <scope>NUCLEOTIDE SEQUENCE</scope>
</reference>
<feature type="non-terminal residue" evidence="2">
    <location>
        <position position="197"/>
    </location>
</feature>